<evidence type="ECO:0000256" key="4">
    <source>
        <dbReference type="ARBA" id="ARBA00023163"/>
    </source>
</evidence>
<keyword evidence="3" id="KW-0238">DNA-binding</keyword>
<dbReference type="Pfam" id="PF03466">
    <property type="entry name" value="LysR_substrate"/>
    <property type="match status" value="1"/>
</dbReference>
<dbReference type="CDD" id="cd08419">
    <property type="entry name" value="PBP2_CbbR_RubisCO_like"/>
    <property type="match status" value="1"/>
</dbReference>
<dbReference type="PRINTS" id="PR00039">
    <property type="entry name" value="HTHLYSR"/>
</dbReference>
<evidence type="ECO:0000313" key="6">
    <source>
        <dbReference type="EMBL" id="NDP48211.1"/>
    </source>
</evidence>
<protein>
    <submittedName>
        <fullName evidence="6">LysR family transcriptional regulator</fullName>
    </submittedName>
</protein>
<dbReference type="InterPro" id="IPR005119">
    <property type="entry name" value="LysR_subst-bd"/>
</dbReference>
<dbReference type="Pfam" id="PF00126">
    <property type="entry name" value="HTH_1"/>
    <property type="match status" value="1"/>
</dbReference>
<dbReference type="SUPFAM" id="SSF53850">
    <property type="entry name" value="Periplasmic binding protein-like II"/>
    <property type="match status" value="1"/>
</dbReference>
<dbReference type="PANTHER" id="PTHR30126:SF5">
    <property type="entry name" value="HTH-TYPE TRANSCRIPTIONAL ACTIVATOR CMPR"/>
    <property type="match status" value="1"/>
</dbReference>
<organism evidence="6 7">
    <name type="scientific">Sulfuriferula multivorans</name>
    <dbReference type="NCBI Taxonomy" id="1559896"/>
    <lineage>
        <taxon>Bacteria</taxon>
        <taxon>Pseudomonadati</taxon>
        <taxon>Pseudomonadota</taxon>
        <taxon>Betaproteobacteria</taxon>
        <taxon>Nitrosomonadales</taxon>
        <taxon>Sulfuricellaceae</taxon>
        <taxon>Sulfuriferula</taxon>
    </lineage>
</organism>
<evidence type="ECO:0000256" key="3">
    <source>
        <dbReference type="ARBA" id="ARBA00023125"/>
    </source>
</evidence>
<evidence type="ECO:0000313" key="7">
    <source>
        <dbReference type="Proteomes" id="UP000483432"/>
    </source>
</evidence>
<proteinExistence type="inferred from homology"/>
<dbReference type="PANTHER" id="PTHR30126">
    <property type="entry name" value="HTH-TYPE TRANSCRIPTIONAL REGULATOR"/>
    <property type="match status" value="1"/>
</dbReference>
<gene>
    <name evidence="6" type="ORF">GZ085_07435</name>
</gene>
<comment type="caution">
    <text evidence="6">The sequence shown here is derived from an EMBL/GenBank/DDBJ whole genome shotgun (WGS) entry which is preliminary data.</text>
</comment>
<comment type="similarity">
    <text evidence="1">Belongs to the LysR transcriptional regulatory family.</text>
</comment>
<dbReference type="PROSITE" id="PS50931">
    <property type="entry name" value="HTH_LYSR"/>
    <property type="match status" value="1"/>
</dbReference>
<reference evidence="6 7" key="1">
    <citation type="submission" date="2019-09" db="EMBL/GenBank/DDBJ databases">
        <title>H2 Metabolism Revealed by Metagenomic Analysis in Subglacial Sediment of East Antarctica.</title>
        <authorList>
            <person name="Yang Z."/>
            <person name="Zhang Y."/>
            <person name="Lv Y."/>
            <person name="Yan W."/>
            <person name="Xiao X."/>
            <person name="Sun B."/>
            <person name="Ma H."/>
        </authorList>
    </citation>
    <scope>NUCLEOTIDE SEQUENCE [LARGE SCALE GENOMIC DNA]</scope>
    <source>
        <strain evidence="6">Bin2_2</strain>
    </source>
</reference>
<name>A0A7C9K2V6_9PROT</name>
<sequence>MRHVTLHQLRIFEAIARRKNFTRAAEELFLTQPTVSAQIKQLTDIVGMPLFEQIGKRIFLTVAGEVLYKTGRNIFEQVALFEMTIADMQGLKKGSLRISTVSTTKYFMPRFLGPFCHSYPSIDVSMQILNREKILERLSENLDDLYVFGQPPENLDVEYQAFLTNPLVVVAPRNHPLAGKKKIPLQRLAEEHFIIREAGSGTRMATERLLEQHGIPIRVRLELGNNEAIKQAIIAGLGIAVLSAHALVLDNASGEFNILDVEGFPLQRHWYAVYPTGKQLSIVARAFLDYLLGEGERLGNIDASGMPHLLSAGREGAA</sequence>
<dbReference type="InterPro" id="IPR036390">
    <property type="entry name" value="WH_DNA-bd_sf"/>
</dbReference>
<dbReference type="Proteomes" id="UP000483432">
    <property type="component" value="Unassembled WGS sequence"/>
</dbReference>
<dbReference type="InterPro" id="IPR000847">
    <property type="entry name" value="LysR_HTH_N"/>
</dbReference>
<dbReference type="SUPFAM" id="SSF46785">
    <property type="entry name" value="Winged helix' DNA-binding domain"/>
    <property type="match status" value="1"/>
</dbReference>
<evidence type="ECO:0000259" key="5">
    <source>
        <dbReference type="PROSITE" id="PS50931"/>
    </source>
</evidence>
<evidence type="ECO:0000256" key="1">
    <source>
        <dbReference type="ARBA" id="ARBA00009437"/>
    </source>
</evidence>
<feature type="domain" description="HTH lysR-type" evidence="5">
    <location>
        <begin position="4"/>
        <end position="61"/>
    </location>
</feature>
<dbReference type="Gene3D" id="1.10.10.10">
    <property type="entry name" value="Winged helix-like DNA-binding domain superfamily/Winged helix DNA-binding domain"/>
    <property type="match status" value="1"/>
</dbReference>
<keyword evidence="2" id="KW-0805">Transcription regulation</keyword>
<evidence type="ECO:0000256" key="2">
    <source>
        <dbReference type="ARBA" id="ARBA00023015"/>
    </source>
</evidence>
<dbReference type="AlphaFoldDB" id="A0A7C9K2V6"/>
<accession>A0A7C9K2V6</accession>
<dbReference type="InterPro" id="IPR036388">
    <property type="entry name" value="WH-like_DNA-bd_sf"/>
</dbReference>
<dbReference type="Gene3D" id="3.40.190.290">
    <property type="match status" value="1"/>
</dbReference>
<dbReference type="GO" id="GO:0003700">
    <property type="term" value="F:DNA-binding transcription factor activity"/>
    <property type="evidence" value="ECO:0007669"/>
    <property type="project" value="InterPro"/>
</dbReference>
<dbReference type="GO" id="GO:0000976">
    <property type="term" value="F:transcription cis-regulatory region binding"/>
    <property type="evidence" value="ECO:0007669"/>
    <property type="project" value="TreeGrafter"/>
</dbReference>
<dbReference type="EMBL" id="JAAFGW010000092">
    <property type="protein sequence ID" value="NDP48211.1"/>
    <property type="molecule type" value="Genomic_DNA"/>
</dbReference>
<keyword evidence="4" id="KW-0804">Transcription</keyword>